<name>A0A0L6JQ22_9FIRM</name>
<dbReference type="GO" id="GO:0016491">
    <property type="term" value="F:oxidoreductase activity"/>
    <property type="evidence" value="ECO:0007669"/>
    <property type="project" value="InterPro"/>
</dbReference>
<keyword evidence="2" id="KW-0408">Iron</keyword>
<dbReference type="PATRIC" id="fig|398512.5.peg.3303"/>
<evidence type="ECO:0000256" key="3">
    <source>
        <dbReference type="ARBA" id="ARBA00023014"/>
    </source>
</evidence>
<dbReference type="EMBL" id="LGTC01000001">
    <property type="protein sequence ID" value="KNY27883.1"/>
    <property type="molecule type" value="Genomic_DNA"/>
</dbReference>
<dbReference type="InterPro" id="IPR020471">
    <property type="entry name" value="AKR"/>
</dbReference>
<dbReference type="InterPro" id="IPR053135">
    <property type="entry name" value="AKR2_Oxidoreductase"/>
</dbReference>
<dbReference type="OrthoDB" id="9773828at2"/>
<organism evidence="5 6">
    <name type="scientific">Pseudobacteroides cellulosolvens ATCC 35603 = DSM 2933</name>
    <dbReference type="NCBI Taxonomy" id="398512"/>
    <lineage>
        <taxon>Bacteria</taxon>
        <taxon>Bacillati</taxon>
        <taxon>Bacillota</taxon>
        <taxon>Clostridia</taxon>
        <taxon>Eubacteriales</taxon>
        <taxon>Oscillospiraceae</taxon>
        <taxon>Pseudobacteroides</taxon>
    </lineage>
</organism>
<evidence type="ECO:0000256" key="1">
    <source>
        <dbReference type="ARBA" id="ARBA00022723"/>
    </source>
</evidence>
<dbReference type="Pfam" id="PF13187">
    <property type="entry name" value="Fer4_9"/>
    <property type="match status" value="1"/>
</dbReference>
<dbReference type="InterPro" id="IPR017900">
    <property type="entry name" value="4Fe4S_Fe_S_CS"/>
</dbReference>
<dbReference type="Gene3D" id="3.20.20.100">
    <property type="entry name" value="NADP-dependent oxidoreductase domain"/>
    <property type="match status" value="1"/>
</dbReference>
<dbReference type="Gene3D" id="1.10.1060.10">
    <property type="entry name" value="Alpha-helical ferredoxin"/>
    <property type="match status" value="1"/>
</dbReference>
<sequence>MKYRVDPKSGNELSVLGFGCMRFPRARGSIDIQKTESIILQAIDQGVNYFDTAYIYGASEETLGNILKKNSLREEIYLATKLPLVYIRNSQDFDQIFNKQLERLQTNTIDYYLMHNITSLSQWEKLCNLGVEDWIKAKKAEGSIKQIGFSFHGIRDEFLKTIDAYDWDFCQIQYNYANENFQAGVTGLKRAHEKGMAVIIMEPLLGGKLANGLPKEAVDMLRKANPDLSPAAWALKWLWNQPEVTVVLSGMNGSDQVKENLFIADTSYPFMLSNEENKTLKKANDIFEKYNKIACTGCNYCMPCPKNVNIPSCFAAYNASYSLGRITGMTMYITSSGAMSEDGQSGASLCSKCGKCEAHCPQNIKIRDALVDVRKRMEPFWYRFGTSIARRVLNRKR</sequence>
<dbReference type="STRING" id="398512.Bccel_3154"/>
<proteinExistence type="predicted"/>
<keyword evidence="6" id="KW-1185">Reference proteome</keyword>
<dbReference type="Pfam" id="PF00248">
    <property type="entry name" value="Aldo_ket_red"/>
    <property type="match status" value="1"/>
</dbReference>
<evidence type="ECO:0000259" key="4">
    <source>
        <dbReference type="PROSITE" id="PS51379"/>
    </source>
</evidence>
<dbReference type="InterPro" id="IPR017896">
    <property type="entry name" value="4Fe4S_Fe-S-bd"/>
</dbReference>
<dbReference type="PROSITE" id="PS00198">
    <property type="entry name" value="4FE4S_FER_1"/>
    <property type="match status" value="1"/>
</dbReference>
<accession>A0A0L6JQ22</accession>
<dbReference type="eggNOG" id="COG1453">
    <property type="taxonomic scope" value="Bacteria"/>
</dbReference>
<dbReference type="InterPro" id="IPR036812">
    <property type="entry name" value="NAD(P)_OxRdtase_dom_sf"/>
</dbReference>
<dbReference type="AlphaFoldDB" id="A0A0L6JQ22"/>
<evidence type="ECO:0000313" key="5">
    <source>
        <dbReference type="EMBL" id="KNY27883.1"/>
    </source>
</evidence>
<dbReference type="InterPro" id="IPR023210">
    <property type="entry name" value="NADP_OxRdtase_dom"/>
</dbReference>
<dbReference type="PANTHER" id="PTHR43312">
    <property type="entry name" value="D-THREO-ALDOSE 1-DEHYDROGENASE"/>
    <property type="match status" value="1"/>
</dbReference>
<dbReference type="GO" id="GO:0051536">
    <property type="term" value="F:iron-sulfur cluster binding"/>
    <property type="evidence" value="ECO:0007669"/>
    <property type="project" value="UniProtKB-KW"/>
</dbReference>
<dbReference type="Proteomes" id="UP000036923">
    <property type="component" value="Unassembled WGS sequence"/>
</dbReference>
<dbReference type="GO" id="GO:0046872">
    <property type="term" value="F:metal ion binding"/>
    <property type="evidence" value="ECO:0007669"/>
    <property type="project" value="UniProtKB-KW"/>
</dbReference>
<protein>
    <submittedName>
        <fullName evidence="5">NADP-dependent oxidoreductase domain containing protein</fullName>
    </submittedName>
</protein>
<keyword evidence="3" id="KW-0411">Iron-sulfur</keyword>
<gene>
    <name evidence="5" type="ORF">Bccel_3154</name>
</gene>
<comment type="caution">
    <text evidence="5">The sequence shown here is derived from an EMBL/GenBank/DDBJ whole genome shotgun (WGS) entry which is preliminary data.</text>
</comment>
<dbReference type="PANTHER" id="PTHR43312:SF2">
    <property type="entry name" value="OXIDOREDUCTASE"/>
    <property type="match status" value="1"/>
</dbReference>
<keyword evidence="1" id="KW-0479">Metal-binding</keyword>
<evidence type="ECO:0000313" key="6">
    <source>
        <dbReference type="Proteomes" id="UP000036923"/>
    </source>
</evidence>
<dbReference type="RefSeq" id="WP_036942071.1">
    <property type="nucleotide sequence ID" value="NZ_JQKC01000017.1"/>
</dbReference>
<reference evidence="6" key="1">
    <citation type="submission" date="2015-07" db="EMBL/GenBank/DDBJ databases">
        <title>Near-Complete Genome Sequence of the Cellulolytic Bacterium Bacteroides (Pseudobacteroides) cellulosolvens ATCC 35603.</title>
        <authorList>
            <person name="Dassa B."/>
            <person name="Utturkar S.M."/>
            <person name="Klingeman D.M."/>
            <person name="Hurt R.A."/>
            <person name="Keller M."/>
            <person name="Xu J."/>
            <person name="Reddy Y.H.K."/>
            <person name="Borovok I."/>
            <person name="Grinberg I.R."/>
            <person name="Lamed R."/>
            <person name="Zhivin O."/>
            <person name="Bayer E.A."/>
            <person name="Brown S.D."/>
        </authorList>
    </citation>
    <scope>NUCLEOTIDE SEQUENCE [LARGE SCALE GENOMIC DNA]</scope>
    <source>
        <strain evidence="6">DSM 2933</strain>
    </source>
</reference>
<dbReference type="SUPFAM" id="SSF46548">
    <property type="entry name" value="alpha-helical ferredoxin"/>
    <property type="match status" value="1"/>
</dbReference>
<evidence type="ECO:0000256" key="2">
    <source>
        <dbReference type="ARBA" id="ARBA00023004"/>
    </source>
</evidence>
<dbReference type="PROSITE" id="PS51379">
    <property type="entry name" value="4FE4S_FER_2"/>
    <property type="match status" value="1"/>
</dbReference>
<feature type="domain" description="4Fe-4S ferredoxin-type" evidence="4">
    <location>
        <begin position="341"/>
        <end position="369"/>
    </location>
</feature>
<dbReference type="InterPro" id="IPR009051">
    <property type="entry name" value="Helical_ferredxn"/>
</dbReference>
<dbReference type="SUPFAM" id="SSF51430">
    <property type="entry name" value="NAD(P)-linked oxidoreductase"/>
    <property type="match status" value="1"/>
</dbReference>
<dbReference type="PRINTS" id="PR00069">
    <property type="entry name" value="ALDKETRDTASE"/>
</dbReference>
<dbReference type="CDD" id="cd19096">
    <property type="entry name" value="AKR_Fe-S_oxidoreductase"/>
    <property type="match status" value="1"/>
</dbReference>